<protein>
    <submittedName>
        <fullName evidence="2">Uncharacterized protein</fullName>
    </submittedName>
</protein>
<evidence type="ECO:0000313" key="2">
    <source>
        <dbReference type="EMBL" id="ELK12532.1"/>
    </source>
</evidence>
<dbReference type="AlphaFoldDB" id="L5KMK1"/>
<dbReference type="Proteomes" id="UP000010552">
    <property type="component" value="Unassembled WGS sequence"/>
</dbReference>
<dbReference type="InParanoid" id="L5KMK1"/>
<accession>L5KMK1</accession>
<evidence type="ECO:0000313" key="3">
    <source>
        <dbReference type="Proteomes" id="UP000010552"/>
    </source>
</evidence>
<sequence length="92" mass="10115">MSARLTRVLSRGKVTAPDLGKKHKGQLRTGTHFDLVVVGPIGPIIKIIAGSDFFCKQLGGEEKNDCQGHEDFHVGLSGKSGEERSRREEYVH</sequence>
<gene>
    <name evidence="2" type="ORF">PAL_GLEAN10021766</name>
</gene>
<name>L5KMK1_PTEAL</name>
<feature type="region of interest" description="Disordered" evidence="1">
    <location>
        <begin position="63"/>
        <end position="92"/>
    </location>
</feature>
<dbReference type="EMBL" id="KB030660">
    <property type="protein sequence ID" value="ELK12532.1"/>
    <property type="molecule type" value="Genomic_DNA"/>
</dbReference>
<evidence type="ECO:0000256" key="1">
    <source>
        <dbReference type="SAM" id="MobiDB-lite"/>
    </source>
</evidence>
<organism evidence="2 3">
    <name type="scientific">Pteropus alecto</name>
    <name type="common">Black flying fox</name>
    <dbReference type="NCBI Taxonomy" id="9402"/>
    <lineage>
        <taxon>Eukaryota</taxon>
        <taxon>Metazoa</taxon>
        <taxon>Chordata</taxon>
        <taxon>Craniata</taxon>
        <taxon>Vertebrata</taxon>
        <taxon>Euteleostomi</taxon>
        <taxon>Mammalia</taxon>
        <taxon>Eutheria</taxon>
        <taxon>Laurasiatheria</taxon>
        <taxon>Chiroptera</taxon>
        <taxon>Yinpterochiroptera</taxon>
        <taxon>Pteropodoidea</taxon>
        <taxon>Pteropodidae</taxon>
        <taxon>Pteropodinae</taxon>
        <taxon>Pteropus</taxon>
    </lineage>
</organism>
<feature type="compositionally biased region" description="Basic and acidic residues" evidence="1">
    <location>
        <begin position="80"/>
        <end position="92"/>
    </location>
</feature>
<reference evidence="3" key="1">
    <citation type="journal article" date="2013" name="Science">
        <title>Comparative analysis of bat genomes provides insight into the evolution of flight and immunity.</title>
        <authorList>
            <person name="Zhang G."/>
            <person name="Cowled C."/>
            <person name="Shi Z."/>
            <person name="Huang Z."/>
            <person name="Bishop-Lilly K.A."/>
            <person name="Fang X."/>
            <person name="Wynne J.W."/>
            <person name="Xiong Z."/>
            <person name="Baker M.L."/>
            <person name="Zhao W."/>
            <person name="Tachedjian M."/>
            <person name="Zhu Y."/>
            <person name="Zhou P."/>
            <person name="Jiang X."/>
            <person name="Ng J."/>
            <person name="Yang L."/>
            <person name="Wu L."/>
            <person name="Xiao J."/>
            <person name="Feng Y."/>
            <person name="Chen Y."/>
            <person name="Sun X."/>
            <person name="Zhang Y."/>
            <person name="Marsh G.A."/>
            <person name="Crameri G."/>
            <person name="Broder C.C."/>
            <person name="Frey K.G."/>
            <person name="Wang L.F."/>
            <person name="Wang J."/>
        </authorList>
    </citation>
    <scope>NUCLEOTIDE SEQUENCE [LARGE SCALE GENOMIC DNA]</scope>
</reference>
<feature type="compositionally biased region" description="Basic and acidic residues" evidence="1">
    <location>
        <begin position="63"/>
        <end position="73"/>
    </location>
</feature>
<proteinExistence type="predicted"/>
<keyword evidence="3" id="KW-1185">Reference proteome</keyword>